<dbReference type="InterPro" id="IPR029068">
    <property type="entry name" value="Glyas_Bleomycin-R_OHBP_Dase"/>
</dbReference>
<dbReference type="SUPFAM" id="SSF54593">
    <property type="entry name" value="Glyoxalase/Bleomycin resistance protein/Dihydroxybiphenyl dioxygenase"/>
    <property type="match status" value="1"/>
</dbReference>
<evidence type="ECO:0000313" key="3">
    <source>
        <dbReference type="Proteomes" id="UP000199031"/>
    </source>
</evidence>
<dbReference type="Gene3D" id="3.10.180.10">
    <property type="entry name" value="2,3-Dihydroxybiphenyl 1,2-Dioxygenase, domain 1"/>
    <property type="match status" value="1"/>
</dbReference>
<dbReference type="EMBL" id="FOXQ01000003">
    <property type="protein sequence ID" value="SFP92974.1"/>
    <property type="molecule type" value="Genomic_DNA"/>
</dbReference>
<evidence type="ECO:0000313" key="2">
    <source>
        <dbReference type="EMBL" id="SFP92974.1"/>
    </source>
</evidence>
<accession>A0A1I5UCL5</accession>
<dbReference type="Pfam" id="PF00903">
    <property type="entry name" value="Glyoxalase"/>
    <property type="match status" value="1"/>
</dbReference>
<dbReference type="InterPro" id="IPR004360">
    <property type="entry name" value="Glyas_Fos-R_dOase_dom"/>
</dbReference>
<dbReference type="AlphaFoldDB" id="A0A1I5UCL5"/>
<organism evidence="2 3">
    <name type="scientific">Parafilimonas terrae</name>
    <dbReference type="NCBI Taxonomy" id="1465490"/>
    <lineage>
        <taxon>Bacteria</taxon>
        <taxon>Pseudomonadati</taxon>
        <taxon>Bacteroidota</taxon>
        <taxon>Chitinophagia</taxon>
        <taxon>Chitinophagales</taxon>
        <taxon>Chitinophagaceae</taxon>
        <taxon>Parafilimonas</taxon>
    </lineage>
</organism>
<dbReference type="PROSITE" id="PS51819">
    <property type="entry name" value="VOC"/>
    <property type="match status" value="1"/>
</dbReference>
<reference evidence="2 3" key="1">
    <citation type="submission" date="2016-10" db="EMBL/GenBank/DDBJ databases">
        <authorList>
            <person name="de Groot N.N."/>
        </authorList>
    </citation>
    <scope>NUCLEOTIDE SEQUENCE [LARGE SCALE GENOMIC DNA]</scope>
    <source>
        <strain evidence="2 3">DSM 28286</strain>
    </source>
</reference>
<feature type="domain" description="VOC" evidence="1">
    <location>
        <begin position="4"/>
        <end position="114"/>
    </location>
</feature>
<sequence length="119" mass="13113">MFKKLRTVIYHVADIQKAKKWYIDVTGVQPYFDESFYVGFDINGCELGLDPDMTNIDEGNMAIAYWSVDDIEAAVKQLTQQGATIALDIAGVGEGIKTAVIHDPFGNAVGLIEAQQKQD</sequence>
<dbReference type="OrthoDB" id="4548523at2"/>
<proteinExistence type="predicted"/>
<dbReference type="STRING" id="1465490.SAMN05444277_103204"/>
<name>A0A1I5UCL5_9BACT</name>
<evidence type="ECO:0000259" key="1">
    <source>
        <dbReference type="PROSITE" id="PS51819"/>
    </source>
</evidence>
<keyword evidence="3" id="KW-1185">Reference proteome</keyword>
<dbReference type="RefSeq" id="WP_090656824.1">
    <property type="nucleotide sequence ID" value="NZ_FOXQ01000003.1"/>
</dbReference>
<protein>
    <recommendedName>
        <fullName evidence="1">VOC domain-containing protein</fullName>
    </recommendedName>
</protein>
<dbReference type="InterPro" id="IPR037523">
    <property type="entry name" value="VOC_core"/>
</dbReference>
<gene>
    <name evidence="2" type="ORF">SAMN05444277_103204</name>
</gene>
<dbReference type="Proteomes" id="UP000199031">
    <property type="component" value="Unassembled WGS sequence"/>
</dbReference>